<dbReference type="Proteomes" id="UP000004038">
    <property type="component" value="Unassembled WGS sequence"/>
</dbReference>
<gene>
    <name evidence="1" type="ORF">SM0020_12365</name>
</gene>
<evidence type="ECO:0000313" key="1">
    <source>
        <dbReference type="EMBL" id="EHK77719.1"/>
    </source>
</evidence>
<dbReference type="EMBL" id="AGVV01000019">
    <property type="protein sequence ID" value="EHK77719.1"/>
    <property type="molecule type" value="Genomic_DNA"/>
</dbReference>
<name>H0FZ39_RHIML</name>
<protein>
    <submittedName>
        <fullName evidence="1">Uncharacterized protein</fullName>
    </submittedName>
</protein>
<proteinExistence type="predicted"/>
<evidence type="ECO:0000313" key="2">
    <source>
        <dbReference type="Proteomes" id="UP000004038"/>
    </source>
</evidence>
<sequence>MRGFVADRLLWASTCLYVGSVWCKDAALALLARRRKSGAR</sequence>
<organism evidence="1 2">
    <name type="scientific">Sinorhizobium meliloti CCNWSX0020</name>
    <dbReference type="NCBI Taxonomy" id="1107881"/>
    <lineage>
        <taxon>Bacteria</taxon>
        <taxon>Pseudomonadati</taxon>
        <taxon>Pseudomonadota</taxon>
        <taxon>Alphaproteobacteria</taxon>
        <taxon>Hyphomicrobiales</taxon>
        <taxon>Rhizobiaceae</taxon>
        <taxon>Sinorhizobium/Ensifer group</taxon>
        <taxon>Sinorhizobium</taxon>
    </lineage>
</organism>
<accession>H0FZ39</accession>
<reference evidence="1 2" key="1">
    <citation type="journal article" date="2012" name="J. Bacteriol.">
        <title>Draft Genome Sequence of Sinorhizobium meliloti CCNWSX0020, a Nitrogen-Fixing Symbiont with Copper Tolerance Capability Isolated from Lead-Zinc Mine Tailings.</title>
        <authorList>
            <person name="Li Z."/>
            <person name="Ma Z."/>
            <person name="Hao X."/>
            <person name="Wei G."/>
        </authorList>
    </citation>
    <scope>NUCLEOTIDE SEQUENCE [LARGE SCALE GENOMIC DNA]</scope>
    <source>
        <strain evidence="1 2">CCNWSX0020</strain>
    </source>
</reference>
<dbReference type="AlphaFoldDB" id="H0FZ39"/>